<dbReference type="Gene3D" id="3.40.1350.10">
    <property type="match status" value="1"/>
</dbReference>
<dbReference type="InterPro" id="IPR052906">
    <property type="entry name" value="Type_IV_Methyl-Rstrct_Enzyme"/>
</dbReference>
<dbReference type="EMBL" id="BAAAEW010000052">
    <property type="protein sequence ID" value="GAA0770614.1"/>
    <property type="molecule type" value="Genomic_DNA"/>
</dbReference>
<dbReference type="PANTHER" id="PTHR30015">
    <property type="entry name" value="MRR RESTRICTION SYSTEM PROTEIN"/>
    <property type="match status" value="1"/>
</dbReference>
<keyword evidence="5" id="KW-1185">Reference proteome</keyword>
<dbReference type="Pfam" id="PF04471">
    <property type="entry name" value="Mrr_cat"/>
    <property type="match status" value="1"/>
</dbReference>
<feature type="domain" description="Restriction endonuclease type IV Mrr" evidence="3">
    <location>
        <begin position="187"/>
        <end position="300"/>
    </location>
</feature>
<feature type="transmembrane region" description="Helical" evidence="2">
    <location>
        <begin position="21"/>
        <end position="39"/>
    </location>
</feature>
<evidence type="ECO:0000256" key="2">
    <source>
        <dbReference type="SAM" id="Phobius"/>
    </source>
</evidence>
<sequence length="363" mass="39887">MASKHSSKRQQARSARRQQDTAIVVAGLGLLFTLLPLLLGKTAYAPTFASAAPVGWGLLALGVAGFLWLRYQHRASVSPWDGQRMGDGATRRSRKRSEGDRVEPSLFEEAGPGIGVESRHAEPPSTLPPASASVLPLKPARPPAPPPAPGAISTRNQLSPRRVAGTLPATASLVPERPTAWSVAVFEAIEWRRFEAVVEALFQQAGFETRSKSHADDDGVDLWLYSRHQPGRPVSVVQCKHWHGRRVGVDRLQALSGTMAARDVRRGQFATTSGFTPEAEAFAREHRINLLDSERLLALIAQRSPEEQQLLLTLALENDYWRPTCVSCGKKMTERARRTDGSPFWGCTGYPQCHKKMPMRLPA</sequence>
<evidence type="ECO:0000259" key="3">
    <source>
        <dbReference type="Pfam" id="PF04471"/>
    </source>
</evidence>
<dbReference type="PANTHER" id="PTHR30015:SF7">
    <property type="entry name" value="TYPE IV METHYL-DIRECTED RESTRICTION ENZYME ECOKMRR"/>
    <property type="match status" value="1"/>
</dbReference>
<dbReference type="Gene3D" id="3.30.65.10">
    <property type="entry name" value="Bacterial Topoisomerase I, domain 1"/>
    <property type="match status" value="1"/>
</dbReference>
<dbReference type="InterPro" id="IPR007560">
    <property type="entry name" value="Restrct_endonuc_IV_Mrr"/>
</dbReference>
<dbReference type="Proteomes" id="UP001500279">
    <property type="component" value="Unassembled WGS sequence"/>
</dbReference>
<keyword evidence="2" id="KW-0812">Transmembrane</keyword>
<name>A0ABP3VX03_9BURK</name>
<dbReference type="RefSeq" id="WP_231012519.1">
    <property type="nucleotide sequence ID" value="NZ_BAAAEW010000052.1"/>
</dbReference>
<evidence type="ECO:0000313" key="5">
    <source>
        <dbReference type="Proteomes" id="UP001500279"/>
    </source>
</evidence>
<proteinExistence type="predicted"/>
<comment type="caution">
    <text evidence="4">The sequence shown here is derived from an EMBL/GenBank/DDBJ whole genome shotgun (WGS) entry which is preliminary data.</text>
</comment>
<feature type="region of interest" description="Disordered" evidence="1">
    <location>
        <begin position="79"/>
        <end position="160"/>
    </location>
</feature>
<keyword evidence="2" id="KW-0472">Membrane</keyword>
<dbReference type="InterPro" id="IPR011856">
    <property type="entry name" value="tRNA_endonuc-like_dom_sf"/>
</dbReference>
<feature type="compositionally biased region" description="Pro residues" evidence="1">
    <location>
        <begin position="139"/>
        <end position="149"/>
    </location>
</feature>
<gene>
    <name evidence="4" type="ORF">GCM10009107_62450</name>
</gene>
<evidence type="ECO:0000256" key="1">
    <source>
        <dbReference type="SAM" id="MobiDB-lite"/>
    </source>
</evidence>
<organism evidence="4 5">
    <name type="scientific">Ideonella azotifigens</name>
    <dbReference type="NCBI Taxonomy" id="513160"/>
    <lineage>
        <taxon>Bacteria</taxon>
        <taxon>Pseudomonadati</taxon>
        <taxon>Pseudomonadota</taxon>
        <taxon>Betaproteobacteria</taxon>
        <taxon>Burkholderiales</taxon>
        <taxon>Sphaerotilaceae</taxon>
        <taxon>Ideonella</taxon>
    </lineage>
</organism>
<protein>
    <recommendedName>
        <fullName evidence="3">Restriction endonuclease type IV Mrr domain-containing protein</fullName>
    </recommendedName>
</protein>
<dbReference type="InterPro" id="IPR011335">
    <property type="entry name" value="Restrct_endonuc-II-like"/>
</dbReference>
<keyword evidence="2" id="KW-1133">Transmembrane helix</keyword>
<feature type="transmembrane region" description="Helical" evidence="2">
    <location>
        <begin position="51"/>
        <end position="69"/>
    </location>
</feature>
<accession>A0ABP3VX03</accession>
<dbReference type="SUPFAM" id="SSF52980">
    <property type="entry name" value="Restriction endonuclease-like"/>
    <property type="match status" value="1"/>
</dbReference>
<reference evidence="5" key="1">
    <citation type="journal article" date="2019" name="Int. J. Syst. Evol. Microbiol.">
        <title>The Global Catalogue of Microorganisms (GCM) 10K type strain sequencing project: providing services to taxonomists for standard genome sequencing and annotation.</title>
        <authorList>
            <consortium name="The Broad Institute Genomics Platform"/>
            <consortium name="The Broad Institute Genome Sequencing Center for Infectious Disease"/>
            <person name="Wu L."/>
            <person name="Ma J."/>
        </authorList>
    </citation>
    <scope>NUCLEOTIDE SEQUENCE [LARGE SCALE GENOMIC DNA]</scope>
    <source>
        <strain evidence="5">JCM 15503</strain>
    </source>
</reference>
<evidence type="ECO:0000313" key="4">
    <source>
        <dbReference type="EMBL" id="GAA0770614.1"/>
    </source>
</evidence>